<gene>
    <name evidence="6" type="ORF">DEM27_20015</name>
</gene>
<dbReference type="CDD" id="cd00592">
    <property type="entry name" value="HTH_MerR-like"/>
    <property type="match status" value="1"/>
</dbReference>
<dbReference type="SUPFAM" id="SSF46955">
    <property type="entry name" value="Putative DNA-binding domain"/>
    <property type="match status" value="1"/>
</dbReference>
<keyword evidence="3" id="KW-0238">DNA-binding</keyword>
<dbReference type="PROSITE" id="PS50937">
    <property type="entry name" value="HTH_MERR_2"/>
    <property type="match status" value="1"/>
</dbReference>
<feature type="domain" description="HTH merR-type" evidence="5">
    <location>
        <begin position="41"/>
        <end position="105"/>
    </location>
</feature>
<dbReference type="InterPro" id="IPR047057">
    <property type="entry name" value="MerR_fam"/>
</dbReference>
<evidence type="ECO:0000259" key="5">
    <source>
        <dbReference type="PROSITE" id="PS50937"/>
    </source>
</evidence>
<keyword evidence="7" id="KW-1185">Reference proteome</keyword>
<dbReference type="InterPro" id="IPR036388">
    <property type="entry name" value="WH-like_DNA-bd_sf"/>
</dbReference>
<keyword evidence="2" id="KW-0805">Transcription regulation</keyword>
<proteinExistence type="predicted"/>
<evidence type="ECO:0000256" key="1">
    <source>
        <dbReference type="ARBA" id="ARBA00022491"/>
    </source>
</evidence>
<dbReference type="GO" id="GO:0003677">
    <property type="term" value="F:DNA binding"/>
    <property type="evidence" value="ECO:0007669"/>
    <property type="project" value="UniProtKB-KW"/>
</dbReference>
<accession>A0A2U2DMN1</accession>
<dbReference type="GO" id="GO:0003700">
    <property type="term" value="F:DNA-binding transcription factor activity"/>
    <property type="evidence" value="ECO:0007669"/>
    <property type="project" value="InterPro"/>
</dbReference>
<dbReference type="Gene3D" id="1.10.10.10">
    <property type="entry name" value="Winged helix-like DNA-binding domain superfamily/Winged helix DNA-binding domain"/>
    <property type="match status" value="1"/>
</dbReference>
<dbReference type="SMART" id="SM00422">
    <property type="entry name" value="HTH_MERR"/>
    <property type="match status" value="1"/>
</dbReference>
<comment type="caution">
    <text evidence="6">The sequence shown here is derived from an EMBL/GenBank/DDBJ whole genome shotgun (WGS) entry which is preliminary data.</text>
</comment>
<dbReference type="PANTHER" id="PTHR30204">
    <property type="entry name" value="REDOX-CYCLING DRUG-SENSING TRANSCRIPTIONAL ACTIVATOR SOXR"/>
    <property type="match status" value="1"/>
</dbReference>
<dbReference type="Gene3D" id="1.10.1660.10">
    <property type="match status" value="1"/>
</dbReference>
<dbReference type="PANTHER" id="PTHR30204:SF69">
    <property type="entry name" value="MERR-FAMILY TRANSCRIPTIONAL REGULATOR"/>
    <property type="match status" value="1"/>
</dbReference>
<evidence type="ECO:0000313" key="6">
    <source>
        <dbReference type="EMBL" id="PWE54556.1"/>
    </source>
</evidence>
<evidence type="ECO:0000256" key="3">
    <source>
        <dbReference type="ARBA" id="ARBA00023125"/>
    </source>
</evidence>
<dbReference type="SUPFAM" id="SSF46894">
    <property type="entry name" value="C-terminal effector domain of the bipartite response regulators"/>
    <property type="match status" value="1"/>
</dbReference>
<protein>
    <submittedName>
        <fullName evidence="6">LuxR family transcriptional regulator</fullName>
    </submittedName>
</protein>
<evidence type="ECO:0000256" key="2">
    <source>
        <dbReference type="ARBA" id="ARBA00023015"/>
    </source>
</evidence>
<keyword evidence="4" id="KW-0804">Transcription</keyword>
<keyword evidence="1" id="KW-0678">Repressor</keyword>
<dbReference type="RefSeq" id="WP_109460185.1">
    <property type="nucleotide sequence ID" value="NZ_QFBC01000010.1"/>
</dbReference>
<dbReference type="AlphaFoldDB" id="A0A2U2DMN1"/>
<dbReference type="Proteomes" id="UP000245252">
    <property type="component" value="Unassembled WGS sequence"/>
</dbReference>
<dbReference type="InterPro" id="IPR000551">
    <property type="entry name" value="MerR-type_HTH_dom"/>
</dbReference>
<dbReference type="InterPro" id="IPR009061">
    <property type="entry name" value="DNA-bd_dom_put_sf"/>
</dbReference>
<sequence>MSEDAGRLRSLEPSKKGLAGQYRFLPDVDLPRNLPSGTVAIAEMANAFGVTHRTLHFYEEKGLITASRIGPMRVYDHQDVLQMSVINICREIGMPISVIQELMEELQQAETQEDADRIFREALSIRKRELVSGLSTVHRQMQQVTILLDRQPAEPGMATNDNREISLFSADEQTCLQLMAEGYTPHRLARAFDTTVKAITAMETGIIQKLNANNRFQAIAKAVLLGIVHS</sequence>
<organism evidence="6 7">
    <name type="scientific">Metarhizobium album</name>
    <dbReference type="NCBI Taxonomy" id="2182425"/>
    <lineage>
        <taxon>Bacteria</taxon>
        <taxon>Pseudomonadati</taxon>
        <taxon>Pseudomonadota</taxon>
        <taxon>Alphaproteobacteria</taxon>
        <taxon>Hyphomicrobiales</taxon>
        <taxon>Rhizobiaceae</taxon>
        <taxon>Metarhizobium</taxon>
    </lineage>
</organism>
<name>A0A2U2DMN1_9HYPH</name>
<dbReference type="EMBL" id="QFBC01000010">
    <property type="protein sequence ID" value="PWE54556.1"/>
    <property type="molecule type" value="Genomic_DNA"/>
</dbReference>
<evidence type="ECO:0000256" key="4">
    <source>
        <dbReference type="ARBA" id="ARBA00023163"/>
    </source>
</evidence>
<dbReference type="Pfam" id="PF13411">
    <property type="entry name" value="MerR_1"/>
    <property type="match status" value="1"/>
</dbReference>
<dbReference type="Pfam" id="PF00196">
    <property type="entry name" value="GerE"/>
    <property type="match status" value="1"/>
</dbReference>
<evidence type="ECO:0000313" key="7">
    <source>
        <dbReference type="Proteomes" id="UP000245252"/>
    </source>
</evidence>
<dbReference type="SMART" id="SM00421">
    <property type="entry name" value="HTH_LUXR"/>
    <property type="match status" value="1"/>
</dbReference>
<dbReference type="InterPro" id="IPR000792">
    <property type="entry name" value="Tscrpt_reg_LuxR_C"/>
</dbReference>
<dbReference type="OrthoDB" id="9803659at2"/>
<reference evidence="6 7" key="1">
    <citation type="submission" date="2018-05" db="EMBL/GenBank/DDBJ databases">
        <title>The draft genome of strain NS-104.</title>
        <authorList>
            <person name="Hang P."/>
            <person name="Jiang J."/>
        </authorList>
    </citation>
    <scope>NUCLEOTIDE SEQUENCE [LARGE SCALE GENOMIC DNA]</scope>
    <source>
        <strain evidence="6 7">NS-104</strain>
    </source>
</reference>
<dbReference type="InterPro" id="IPR016032">
    <property type="entry name" value="Sig_transdc_resp-reg_C-effctor"/>
</dbReference>